<dbReference type="Proteomes" id="UP000326091">
    <property type="component" value="Chromosome"/>
</dbReference>
<feature type="transmembrane region" description="Helical" evidence="1">
    <location>
        <begin position="161"/>
        <end position="178"/>
    </location>
</feature>
<reference evidence="4 5" key="1">
    <citation type="submission" date="2019-09" db="EMBL/GenBank/DDBJ databases">
        <title>Commensal-derived Metabolites Govern Vibrio cholerae Pathogenesis in Host.</title>
        <authorList>
            <person name="Yoon S.S."/>
            <person name="Yoon M.Y."/>
        </authorList>
    </citation>
    <scope>NUCLEOTIDE SEQUENCE [LARGE SCALE GENOMIC DNA]</scope>
    <source>
        <strain evidence="4 5">VIC01</strain>
    </source>
</reference>
<evidence type="ECO:0000313" key="3">
    <source>
        <dbReference type="EMBL" id="MCB7282151.1"/>
    </source>
</evidence>
<feature type="domain" description="Acyltransferase 3" evidence="2">
    <location>
        <begin position="9"/>
        <end position="326"/>
    </location>
</feature>
<feature type="transmembrane region" description="Helical" evidence="1">
    <location>
        <begin position="304"/>
        <end position="326"/>
    </location>
</feature>
<keyword evidence="1" id="KW-1133">Transmembrane helix</keyword>
<sequence length="344" mass="40837">MTKEETLQLKGIAILMMLFLHLFNTTANVEQCQTYIYFWNGKPLVLALSRVAAFCVPIYIFLSGYGLAITYKQNQRIMRSWNRIFNLYINYWIVFLLFIPLACFIRPQNYPGNLTEFICNFIALDCSYNREWWFFLPYVLLVISSKHIFNILDKLDLKTTLTTVTVLCILYIITNTIGKSIFRTSQPLQVVAWYITLLFTFICGALFARYNIFEYFQSYFSRYSSPKRNFLLICGLSTLCILRMMLGPSMLNPFFVIPFLICYVCMKHNKHISWMLRFWGRHSTNLWLVHTFFAYYLFHDFIYSFHYPILIYLVLLIISLGSSYVVRFIHHPIKSITNNLINCR</sequence>
<dbReference type="AlphaFoldDB" id="A0A413N5I5"/>
<dbReference type="Proteomes" id="UP001199363">
    <property type="component" value="Unassembled WGS sequence"/>
</dbReference>
<dbReference type="EMBL" id="CP043529">
    <property type="protein sequence ID" value="QEW36801.1"/>
    <property type="molecule type" value="Genomic_DNA"/>
</dbReference>
<feature type="transmembrane region" description="Helical" evidence="1">
    <location>
        <begin position="251"/>
        <end position="266"/>
    </location>
</feature>
<evidence type="ECO:0000259" key="2">
    <source>
        <dbReference type="Pfam" id="PF01757"/>
    </source>
</evidence>
<feature type="transmembrane region" description="Helical" evidence="1">
    <location>
        <begin position="44"/>
        <end position="68"/>
    </location>
</feature>
<dbReference type="EMBL" id="JAJCQG010000045">
    <property type="protein sequence ID" value="MCB7282151.1"/>
    <property type="molecule type" value="Genomic_DNA"/>
</dbReference>
<feature type="transmembrane region" description="Helical" evidence="1">
    <location>
        <begin position="190"/>
        <end position="208"/>
    </location>
</feature>
<dbReference type="RefSeq" id="WP_005847526.1">
    <property type="nucleotide sequence ID" value="NZ_CACRTA010000025.1"/>
</dbReference>
<gene>
    <name evidence="3" type="ORF">LI282_14055</name>
    <name evidence="4" type="ORF">VIC01_02363</name>
</gene>
<proteinExistence type="predicted"/>
<feature type="transmembrane region" description="Helical" evidence="1">
    <location>
        <begin position="89"/>
        <end position="107"/>
    </location>
</feature>
<reference evidence="3" key="2">
    <citation type="submission" date="2021-10" db="EMBL/GenBank/DDBJ databases">
        <title>Collection of gut derived symbiotic bacterial strains cultured from healthy donors.</title>
        <authorList>
            <person name="Lin H."/>
            <person name="Littmann E."/>
            <person name="Kohout C."/>
            <person name="Pamer E.G."/>
        </authorList>
    </citation>
    <scope>NUCLEOTIDE SEQUENCE</scope>
    <source>
        <strain evidence="3">DFI.1.167</strain>
    </source>
</reference>
<dbReference type="Pfam" id="PF01757">
    <property type="entry name" value="Acyl_transf_3"/>
    <property type="match status" value="1"/>
</dbReference>
<feature type="transmembrane region" description="Helical" evidence="1">
    <location>
        <begin position="7"/>
        <end position="24"/>
    </location>
</feature>
<protein>
    <submittedName>
        <fullName evidence="3">Acyltransferase</fullName>
    </submittedName>
</protein>
<organism evidence="4 5">
    <name type="scientific">Phocaeicola vulgatus</name>
    <name type="common">Bacteroides vulgatus</name>
    <dbReference type="NCBI Taxonomy" id="821"/>
    <lineage>
        <taxon>Bacteria</taxon>
        <taxon>Pseudomonadati</taxon>
        <taxon>Bacteroidota</taxon>
        <taxon>Bacteroidia</taxon>
        <taxon>Bacteroidales</taxon>
        <taxon>Bacteroidaceae</taxon>
        <taxon>Phocaeicola</taxon>
    </lineage>
</organism>
<name>A0A413N5I5_PHOVU</name>
<evidence type="ECO:0000313" key="5">
    <source>
        <dbReference type="Proteomes" id="UP000326091"/>
    </source>
</evidence>
<evidence type="ECO:0000256" key="1">
    <source>
        <dbReference type="SAM" id="Phobius"/>
    </source>
</evidence>
<dbReference type="InterPro" id="IPR002656">
    <property type="entry name" value="Acyl_transf_3_dom"/>
</dbReference>
<keyword evidence="3" id="KW-0808">Transferase</keyword>
<keyword evidence="1" id="KW-0472">Membrane</keyword>
<accession>A0A413N5I5</accession>
<feature type="transmembrane region" description="Helical" evidence="1">
    <location>
        <begin position="278"/>
        <end position="298"/>
    </location>
</feature>
<dbReference type="GO" id="GO:0016747">
    <property type="term" value="F:acyltransferase activity, transferring groups other than amino-acyl groups"/>
    <property type="evidence" value="ECO:0007669"/>
    <property type="project" value="InterPro"/>
</dbReference>
<evidence type="ECO:0000313" key="4">
    <source>
        <dbReference type="EMBL" id="QEW36801.1"/>
    </source>
</evidence>
<keyword evidence="3" id="KW-0012">Acyltransferase</keyword>
<keyword evidence="1" id="KW-0812">Transmembrane</keyword>